<dbReference type="RefSeq" id="WP_330151796.1">
    <property type="nucleotide sequence ID" value="NZ_JAUZMZ010000042.1"/>
</dbReference>
<dbReference type="SUPFAM" id="SSF53474">
    <property type="entry name" value="alpha/beta-Hydrolases"/>
    <property type="match status" value="1"/>
</dbReference>
<accession>A0ABU7JQS4</accession>
<evidence type="ECO:0000313" key="3">
    <source>
        <dbReference type="EMBL" id="MEE2032376.1"/>
    </source>
</evidence>
<dbReference type="InterPro" id="IPR000073">
    <property type="entry name" value="AB_hydrolase_1"/>
</dbReference>
<keyword evidence="4" id="KW-1185">Reference proteome</keyword>
<evidence type="ECO:0000259" key="2">
    <source>
        <dbReference type="Pfam" id="PF00561"/>
    </source>
</evidence>
<dbReference type="InterPro" id="IPR029058">
    <property type="entry name" value="AB_hydrolase_fold"/>
</dbReference>
<dbReference type="Proteomes" id="UP001331936">
    <property type="component" value="Unassembled WGS sequence"/>
</dbReference>
<feature type="domain" description="AB hydrolase-1" evidence="2">
    <location>
        <begin position="26"/>
        <end position="264"/>
    </location>
</feature>
<dbReference type="EMBL" id="JAUZMZ010000042">
    <property type="protein sequence ID" value="MEE2032376.1"/>
    <property type="molecule type" value="Genomic_DNA"/>
</dbReference>
<reference evidence="3 4" key="1">
    <citation type="submission" date="2023-08" db="EMBL/GenBank/DDBJ databases">
        <authorList>
            <person name="Girao M."/>
            <person name="Carvalho M.F."/>
        </authorList>
    </citation>
    <scope>NUCLEOTIDE SEQUENCE [LARGE SCALE GENOMIC DNA]</scope>
    <source>
        <strain evidence="3 4">CC-R104</strain>
    </source>
</reference>
<protein>
    <submittedName>
        <fullName evidence="3">Alpha/beta hydrolase</fullName>
    </submittedName>
</protein>
<evidence type="ECO:0000313" key="4">
    <source>
        <dbReference type="Proteomes" id="UP001331936"/>
    </source>
</evidence>
<sequence>MFETTAVTLGDLSFDVRSAGPDQGTPIVLLHGFPETGRSWNAVARALVDHGLRVLVPDQRGYSPGARPADVSEYTLDKLVTDVIGLLDAFGLDTAHLAGHDWGAVVAWQTAVRHPDRILSLTAVSVPHPAAFGWALRNDPDQQARSSYFALLREEGKAESVLLEDDARRLRAMYGQGVESDAVDEYVRTLSEPGALTGALNWYRAMTRDFGDIPPVRVPATYVWSTGDSAMGAAAAERCGEFVEADYEFVVVPDISHWVPEEAPGAVADAVRARVRKCR</sequence>
<dbReference type="PANTHER" id="PTHR43329">
    <property type="entry name" value="EPOXIDE HYDROLASE"/>
    <property type="match status" value="1"/>
</dbReference>
<gene>
    <name evidence="3" type="ORF">Q8814_09685</name>
</gene>
<name>A0ABU7JQS4_9NOCA</name>
<evidence type="ECO:0000256" key="1">
    <source>
        <dbReference type="ARBA" id="ARBA00022801"/>
    </source>
</evidence>
<dbReference type="Pfam" id="PF00561">
    <property type="entry name" value="Abhydrolase_1"/>
    <property type="match status" value="1"/>
</dbReference>
<organism evidence="3 4">
    <name type="scientific">Rhodococcus chondri</name>
    <dbReference type="NCBI Taxonomy" id="3065941"/>
    <lineage>
        <taxon>Bacteria</taxon>
        <taxon>Bacillati</taxon>
        <taxon>Actinomycetota</taxon>
        <taxon>Actinomycetes</taxon>
        <taxon>Mycobacteriales</taxon>
        <taxon>Nocardiaceae</taxon>
        <taxon>Rhodococcus</taxon>
    </lineage>
</organism>
<dbReference type="Gene3D" id="3.40.50.1820">
    <property type="entry name" value="alpha/beta hydrolase"/>
    <property type="match status" value="1"/>
</dbReference>
<comment type="caution">
    <text evidence="3">The sequence shown here is derived from an EMBL/GenBank/DDBJ whole genome shotgun (WGS) entry which is preliminary data.</text>
</comment>
<dbReference type="InterPro" id="IPR000639">
    <property type="entry name" value="Epox_hydrolase-like"/>
</dbReference>
<keyword evidence="1 3" id="KW-0378">Hydrolase</keyword>
<dbReference type="PRINTS" id="PR00412">
    <property type="entry name" value="EPOXHYDRLASE"/>
</dbReference>
<dbReference type="GO" id="GO:0016787">
    <property type="term" value="F:hydrolase activity"/>
    <property type="evidence" value="ECO:0007669"/>
    <property type="project" value="UniProtKB-KW"/>
</dbReference>
<proteinExistence type="predicted"/>